<evidence type="ECO:0000256" key="2">
    <source>
        <dbReference type="ARBA" id="ARBA00010139"/>
    </source>
</evidence>
<dbReference type="Pfam" id="PF00743">
    <property type="entry name" value="FMO-like"/>
    <property type="match status" value="1"/>
</dbReference>
<evidence type="ECO:0000256" key="6">
    <source>
        <dbReference type="SAM" id="MobiDB-lite"/>
    </source>
</evidence>
<feature type="region of interest" description="Disordered" evidence="6">
    <location>
        <begin position="1"/>
        <end position="24"/>
    </location>
</feature>
<keyword evidence="5" id="KW-0560">Oxidoreductase</keyword>
<feature type="compositionally biased region" description="Basic and acidic residues" evidence="6">
    <location>
        <begin position="1"/>
        <end position="11"/>
    </location>
</feature>
<dbReference type="InterPro" id="IPR051209">
    <property type="entry name" value="FAD-bind_Monooxygenase_sf"/>
</dbReference>
<evidence type="ECO:0000313" key="8">
    <source>
        <dbReference type="Proteomes" id="UP000054466"/>
    </source>
</evidence>
<evidence type="ECO:0000256" key="3">
    <source>
        <dbReference type="ARBA" id="ARBA00022630"/>
    </source>
</evidence>
<comment type="cofactor">
    <cofactor evidence="1">
        <name>FAD</name>
        <dbReference type="ChEBI" id="CHEBI:57692"/>
    </cofactor>
</comment>
<dbReference type="RefSeq" id="XP_016245423.1">
    <property type="nucleotide sequence ID" value="XM_016395567.1"/>
</dbReference>
<dbReference type="GO" id="GO:0004499">
    <property type="term" value="F:N,N-dimethylaniline monooxygenase activity"/>
    <property type="evidence" value="ECO:0007669"/>
    <property type="project" value="InterPro"/>
</dbReference>
<dbReference type="EMBL" id="KN847044">
    <property type="protein sequence ID" value="KIW25207.1"/>
    <property type="molecule type" value="Genomic_DNA"/>
</dbReference>
<accession>A0A0D2AJW4</accession>
<evidence type="ECO:0000313" key="7">
    <source>
        <dbReference type="EMBL" id="KIW25207.1"/>
    </source>
</evidence>
<dbReference type="Gene3D" id="3.50.50.60">
    <property type="entry name" value="FAD/NAD(P)-binding domain"/>
    <property type="match status" value="2"/>
</dbReference>
<protein>
    <recommendedName>
        <fullName evidence="9">FAD/NAD(P)-binding domain-containing protein</fullName>
    </recommendedName>
</protein>
<dbReference type="PANTHER" id="PTHR42877">
    <property type="entry name" value="L-ORNITHINE N(5)-MONOOXYGENASE-RELATED"/>
    <property type="match status" value="1"/>
</dbReference>
<gene>
    <name evidence="7" type="ORF">PV07_08405</name>
</gene>
<dbReference type="SUPFAM" id="SSF51905">
    <property type="entry name" value="FAD/NAD(P)-binding domain"/>
    <property type="match status" value="3"/>
</dbReference>
<evidence type="ECO:0008006" key="9">
    <source>
        <dbReference type="Google" id="ProtNLM"/>
    </source>
</evidence>
<dbReference type="HOGENOM" id="CLU_006937_6_1_1"/>
<dbReference type="GeneID" id="27347599"/>
<dbReference type="GO" id="GO:0050660">
    <property type="term" value="F:flavin adenine dinucleotide binding"/>
    <property type="evidence" value="ECO:0007669"/>
    <property type="project" value="InterPro"/>
</dbReference>
<dbReference type="InterPro" id="IPR036188">
    <property type="entry name" value="FAD/NAD-bd_sf"/>
</dbReference>
<dbReference type="AlphaFoldDB" id="A0A0D2AJW4"/>
<dbReference type="OrthoDB" id="74360at2759"/>
<comment type="similarity">
    <text evidence="2">Belongs to the FAD-binding monooxygenase family.</text>
</comment>
<dbReference type="PANTHER" id="PTHR42877:SF7">
    <property type="entry name" value="FLAVIN-BINDING MONOOXYGENASE-RELATED"/>
    <property type="match status" value="1"/>
</dbReference>
<name>A0A0D2AJW4_9EURO</name>
<dbReference type="Proteomes" id="UP000054466">
    <property type="component" value="Unassembled WGS sequence"/>
</dbReference>
<keyword evidence="4" id="KW-0274">FAD</keyword>
<evidence type="ECO:0000256" key="4">
    <source>
        <dbReference type="ARBA" id="ARBA00022827"/>
    </source>
</evidence>
<dbReference type="GO" id="GO:0050661">
    <property type="term" value="F:NADP binding"/>
    <property type="evidence" value="ECO:0007669"/>
    <property type="project" value="InterPro"/>
</dbReference>
<keyword evidence="3" id="KW-0285">Flavoprotein</keyword>
<dbReference type="InterPro" id="IPR020946">
    <property type="entry name" value="Flavin_mOase-like"/>
</dbReference>
<evidence type="ECO:0000256" key="1">
    <source>
        <dbReference type="ARBA" id="ARBA00001974"/>
    </source>
</evidence>
<dbReference type="VEuPathDB" id="FungiDB:PV07_08405"/>
<sequence length="625" mass="71164">MGSISEDHTSHLDGTNGDVHASIPSNLEDLPDLYGWPRENERGYRIREMPSESYRPLRVVVLGCGASGISFAKFAQDDLKNVDFVLYEKNSDVGGTWLENRYPGCACDVPSVTYQFTWAPDTWSHFYSESPEIHRYFRRVAERYNVLKYTKLNHAVTNALWDQESGKWKITVRNEVTKVTFVDECDVFVNAGGPLNHWNMPKIDGIERFQGVLAHTANYPEGLDLQGKRVAVCGIGSSGIQVIASIQKEVSKLYTWIRTPTWVLGSFGAKYMREPDTNSAYTEEELRLMRQDPTTYLKYRKNIELSISEGFGVFFKNTPEANAAREIASKEMRSKLASRPAIADALIPKDFPVGCKRPTPGIGFLEALCADNVVTYPGGQLTTITEKGILDPAGQEEEVDVIILATGFNTTWIPRFPIVANGKNLQDMYRENPLSYLGIAAPEMPNYFTYYGPYGPLGQASAVVMIEFFTRYFNAAIRKIQAEWIKSLAPRMDVAKEFQEHADLYLKRTVWDSNCRSWWKGGKVDGKIMLYPGSRTQYMELISTPRYEDYDIKYHDVNRWAFLGNGWSTRDYDGRDITWFWGMVNGRDRKEEYELQWKASAEDPESYHAPDDQKVQDVLISPNAL</sequence>
<keyword evidence="8" id="KW-1185">Reference proteome</keyword>
<reference evidence="7 8" key="1">
    <citation type="submission" date="2015-01" db="EMBL/GenBank/DDBJ databases">
        <title>The Genome Sequence of Cladophialophora immunda CBS83496.</title>
        <authorList>
            <consortium name="The Broad Institute Genomics Platform"/>
            <person name="Cuomo C."/>
            <person name="de Hoog S."/>
            <person name="Gorbushina A."/>
            <person name="Stielow B."/>
            <person name="Teixiera M."/>
            <person name="Abouelleil A."/>
            <person name="Chapman S.B."/>
            <person name="Priest M."/>
            <person name="Young S.K."/>
            <person name="Wortman J."/>
            <person name="Nusbaum C."/>
            <person name="Birren B."/>
        </authorList>
    </citation>
    <scope>NUCLEOTIDE SEQUENCE [LARGE SCALE GENOMIC DNA]</scope>
    <source>
        <strain evidence="7 8">CBS 83496</strain>
    </source>
</reference>
<proteinExistence type="inferred from homology"/>
<organism evidence="7 8">
    <name type="scientific">Cladophialophora immunda</name>
    <dbReference type="NCBI Taxonomy" id="569365"/>
    <lineage>
        <taxon>Eukaryota</taxon>
        <taxon>Fungi</taxon>
        <taxon>Dikarya</taxon>
        <taxon>Ascomycota</taxon>
        <taxon>Pezizomycotina</taxon>
        <taxon>Eurotiomycetes</taxon>
        <taxon>Chaetothyriomycetidae</taxon>
        <taxon>Chaetothyriales</taxon>
        <taxon>Herpotrichiellaceae</taxon>
        <taxon>Cladophialophora</taxon>
    </lineage>
</organism>
<evidence type="ECO:0000256" key="5">
    <source>
        <dbReference type="ARBA" id="ARBA00023002"/>
    </source>
</evidence>